<evidence type="ECO:0000259" key="2">
    <source>
        <dbReference type="Pfam" id="PF01882"/>
    </source>
</evidence>
<evidence type="ECO:0000256" key="1">
    <source>
        <dbReference type="SAM" id="MobiDB-lite"/>
    </source>
</evidence>
<dbReference type="Proteomes" id="UP001321477">
    <property type="component" value="Chromosome"/>
</dbReference>
<dbReference type="Pfam" id="PF01882">
    <property type="entry name" value="DUF58"/>
    <property type="match status" value="1"/>
</dbReference>
<evidence type="ECO:0000313" key="4">
    <source>
        <dbReference type="Proteomes" id="UP001321477"/>
    </source>
</evidence>
<protein>
    <recommendedName>
        <fullName evidence="2">DUF58 domain-containing protein</fullName>
    </recommendedName>
</protein>
<accession>A0ABN6YJE5</accession>
<feature type="region of interest" description="Disordered" evidence="1">
    <location>
        <begin position="122"/>
        <end position="160"/>
    </location>
</feature>
<feature type="domain" description="DUF58" evidence="2">
    <location>
        <begin position="80"/>
        <end position="121"/>
    </location>
</feature>
<gene>
    <name evidence="3" type="ORF">GCM10025870_31930</name>
</gene>
<feature type="compositionally biased region" description="Low complexity" evidence="1">
    <location>
        <begin position="142"/>
        <end position="152"/>
    </location>
</feature>
<keyword evidence="4" id="KW-1185">Reference proteome</keyword>
<organism evidence="3 4">
    <name type="scientific">Agromyces marinus</name>
    <dbReference type="NCBI Taxonomy" id="1389020"/>
    <lineage>
        <taxon>Bacteria</taxon>
        <taxon>Bacillati</taxon>
        <taxon>Actinomycetota</taxon>
        <taxon>Actinomycetes</taxon>
        <taxon>Micrococcales</taxon>
        <taxon>Microbacteriaceae</taxon>
        <taxon>Agromyces</taxon>
    </lineage>
</organism>
<dbReference type="PANTHER" id="PTHR34351">
    <property type="entry name" value="SLR1927 PROTEIN-RELATED"/>
    <property type="match status" value="1"/>
</dbReference>
<name>A0ABN6YJE5_9MICO</name>
<proteinExistence type="predicted"/>
<dbReference type="InterPro" id="IPR002881">
    <property type="entry name" value="DUF58"/>
</dbReference>
<dbReference type="EMBL" id="AP027734">
    <property type="protein sequence ID" value="BDZ56120.1"/>
    <property type="molecule type" value="Genomic_DNA"/>
</dbReference>
<sequence length="160" mass="17686">MEYRVRTPRRGVFEVGPLRVSVTDPFGLARLDRVAGGARELVVTPRITPLDSAVGLVASVDGTVHALQRRTHPNSDELIAREYRYGDPMRRVHWAATARRGELMVRDEEQRGDPELRILLDTVLGARAHPPGSGGLREGRTRSIPRSSSASRSRPRSGCT</sequence>
<dbReference type="PANTHER" id="PTHR34351:SF1">
    <property type="entry name" value="SLR1927 PROTEIN"/>
    <property type="match status" value="1"/>
</dbReference>
<evidence type="ECO:0000313" key="3">
    <source>
        <dbReference type="EMBL" id="BDZ56120.1"/>
    </source>
</evidence>
<reference evidence="4" key="1">
    <citation type="journal article" date="2019" name="Int. J. Syst. Evol. Microbiol.">
        <title>The Global Catalogue of Microorganisms (GCM) 10K type strain sequencing project: providing services to taxonomists for standard genome sequencing and annotation.</title>
        <authorList>
            <consortium name="The Broad Institute Genomics Platform"/>
            <consortium name="The Broad Institute Genome Sequencing Center for Infectious Disease"/>
            <person name="Wu L."/>
            <person name="Ma J."/>
        </authorList>
    </citation>
    <scope>NUCLEOTIDE SEQUENCE [LARGE SCALE GENOMIC DNA]</scope>
    <source>
        <strain evidence="4">NBRC 109019</strain>
    </source>
</reference>